<sequence>MSHESIHGDYQQDFMNGTEQDYNKIAEQTTAAITAQGQPLSVASNGLADANSTALPLPSNQKQPPPKPSKSNRPTDYSRALCRMFFPTSGHMGFETIKISSESPTIETIREMIAYEIRIRLSESIQQLMDVYYKDEGAITLILDLIQQHVVESFGYRDVNALRTALYRFPDEPAVKDAFYIKHNKITQGLITQDQCIRDVDLFTMEGHPTNLLSHIPAGQPLILLAGSTS</sequence>
<evidence type="ECO:0000256" key="1">
    <source>
        <dbReference type="SAM" id="MobiDB-lite"/>
    </source>
</evidence>
<dbReference type="EMBL" id="CAJNOI010001542">
    <property type="protein sequence ID" value="CAF1421663.1"/>
    <property type="molecule type" value="Genomic_DNA"/>
</dbReference>
<evidence type="ECO:0000313" key="2">
    <source>
        <dbReference type="EMBL" id="CAF1421663.1"/>
    </source>
</evidence>
<accession>A0A815MD23</accession>
<evidence type="ECO:0000313" key="3">
    <source>
        <dbReference type="EMBL" id="CAF1621094.1"/>
    </source>
</evidence>
<evidence type="ECO:0000313" key="4">
    <source>
        <dbReference type="Proteomes" id="UP000663832"/>
    </source>
</evidence>
<reference evidence="2" key="1">
    <citation type="submission" date="2021-02" db="EMBL/GenBank/DDBJ databases">
        <authorList>
            <person name="Nowell W R."/>
        </authorList>
    </citation>
    <scope>NUCLEOTIDE SEQUENCE</scope>
</reference>
<dbReference type="AlphaFoldDB" id="A0A815MD23"/>
<dbReference type="Proteomes" id="UP000663877">
    <property type="component" value="Unassembled WGS sequence"/>
</dbReference>
<name>A0A815MD23_9BILA</name>
<dbReference type="Proteomes" id="UP000663832">
    <property type="component" value="Unassembled WGS sequence"/>
</dbReference>
<proteinExistence type="predicted"/>
<evidence type="ECO:0000313" key="5">
    <source>
        <dbReference type="Proteomes" id="UP000663877"/>
    </source>
</evidence>
<keyword evidence="4" id="KW-1185">Reference proteome</keyword>
<feature type="region of interest" description="Disordered" evidence="1">
    <location>
        <begin position="49"/>
        <end position="75"/>
    </location>
</feature>
<dbReference type="EMBL" id="CAJNOM010001868">
    <property type="protein sequence ID" value="CAF1621094.1"/>
    <property type="molecule type" value="Genomic_DNA"/>
</dbReference>
<feature type="region of interest" description="Disordered" evidence="1">
    <location>
        <begin position="1"/>
        <end position="22"/>
    </location>
</feature>
<comment type="caution">
    <text evidence="2">The sequence shown here is derived from an EMBL/GenBank/DDBJ whole genome shotgun (WGS) entry which is preliminary data.</text>
</comment>
<dbReference type="OrthoDB" id="10027305at2759"/>
<organism evidence="2 5">
    <name type="scientific">Adineta steineri</name>
    <dbReference type="NCBI Taxonomy" id="433720"/>
    <lineage>
        <taxon>Eukaryota</taxon>
        <taxon>Metazoa</taxon>
        <taxon>Spiralia</taxon>
        <taxon>Gnathifera</taxon>
        <taxon>Rotifera</taxon>
        <taxon>Eurotatoria</taxon>
        <taxon>Bdelloidea</taxon>
        <taxon>Adinetida</taxon>
        <taxon>Adinetidae</taxon>
        <taxon>Adineta</taxon>
    </lineage>
</organism>
<gene>
    <name evidence="2" type="ORF">BJG266_LOCUS38808</name>
    <name evidence="3" type="ORF">QVE165_LOCUS55689</name>
</gene>
<protein>
    <submittedName>
        <fullName evidence="2">Uncharacterized protein</fullName>
    </submittedName>
</protein>